<sequence length="285" mass="32319">MPAASKILVAMNLFGAWEVDCSNPTCVPRLCSLTLTKLLILKELFQELTSLVIAVRIAGSQFVLRSDDIVVPPRRPVKTDLALTFSLKYPHSIKREGNQLQILLQKKLRSENRTKLGYQTLAMGTIDMAEVMQGAPEDGQVLSLHSTIREACRHVAILSISSLSSQPIDLIHSNQEAKSRVYLSEIECTTISEQQASHDPGQRQDQDEEDFQVEEPRKQHEERLRWALMTRQQDAKIKVGVWLSQVQMWETDLDSEEASLEDVPDVEEEVDLLYDSLEKFTDSRS</sequence>
<comment type="similarity">
    <text evidence="1">Belongs to the PACS family.</text>
</comment>
<organism evidence="6 7">
    <name type="scientific">Pipistrellus kuhlii</name>
    <name type="common">Kuhl's pipistrelle</name>
    <dbReference type="NCBI Taxonomy" id="59472"/>
    <lineage>
        <taxon>Eukaryota</taxon>
        <taxon>Metazoa</taxon>
        <taxon>Chordata</taxon>
        <taxon>Craniata</taxon>
        <taxon>Vertebrata</taxon>
        <taxon>Euteleostomi</taxon>
        <taxon>Mammalia</taxon>
        <taxon>Eutheria</taxon>
        <taxon>Laurasiatheria</taxon>
        <taxon>Chiroptera</taxon>
        <taxon>Yangochiroptera</taxon>
        <taxon>Vespertilionidae</taxon>
        <taxon>Pipistrellus</taxon>
    </lineage>
</organism>
<dbReference type="AlphaFoldDB" id="A0A7J7SMW1"/>
<feature type="signal peptide" evidence="4">
    <location>
        <begin position="1"/>
        <end position="21"/>
    </location>
</feature>
<keyword evidence="2" id="KW-0597">Phosphoprotein</keyword>
<evidence type="ECO:0000256" key="3">
    <source>
        <dbReference type="SAM" id="MobiDB-lite"/>
    </source>
</evidence>
<keyword evidence="7" id="KW-1185">Reference proteome</keyword>
<dbReference type="GO" id="GO:0072659">
    <property type="term" value="P:protein localization to plasma membrane"/>
    <property type="evidence" value="ECO:0007669"/>
    <property type="project" value="TreeGrafter"/>
</dbReference>
<dbReference type="Proteomes" id="UP000558488">
    <property type="component" value="Unassembled WGS sequence"/>
</dbReference>
<feature type="chain" id="PRO_5029472858" description="Phosphofurin acidic cluster sorting protein 1/2 N-terminal C2 domain-containing protein" evidence="4">
    <location>
        <begin position="22"/>
        <end position="285"/>
    </location>
</feature>
<accession>A0A7J7SMW1</accession>
<protein>
    <recommendedName>
        <fullName evidence="5">Phosphofurin acidic cluster sorting protein 1/2 N-terminal C2 domain-containing protein</fullName>
    </recommendedName>
</protein>
<reference evidence="6 7" key="1">
    <citation type="journal article" date="2020" name="Nature">
        <title>Six reference-quality genomes reveal evolution of bat adaptations.</title>
        <authorList>
            <person name="Jebb D."/>
            <person name="Huang Z."/>
            <person name="Pippel M."/>
            <person name="Hughes G.M."/>
            <person name="Lavrichenko K."/>
            <person name="Devanna P."/>
            <person name="Winkler S."/>
            <person name="Jermiin L.S."/>
            <person name="Skirmuntt E.C."/>
            <person name="Katzourakis A."/>
            <person name="Burkitt-Gray L."/>
            <person name="Ray D.A."/>
            <person name="Sullivan K.A.M."/>
            <person name="Roscito J.G."/>
            <person name="Kirilenko B.M."/>
            <person name="Davalos L.M."/>
            <person name="Corthals A.P."/>
            <person name="Power M.L."/>
            <person name="Jones G."/>
            <person name="Ransome R.D."/>
            <person name="Dechmann D.K.N."/>
            <person name="Locatelli A.G."/>
            <person name="Puechmaille S.J."/>
            <person name="Fedrigo O."/>
            <person name="Jarvis E.D."/>
            <person name="Hiller M."/>
            <person name="Vernes S.C."/>
            <person name="Myers E.W."/>
            <person name="Teeling E.C."/>
        </authorList>
    </citation>
    <scope>NUCLEOTIDE SEQUENCE [LARGE SCALE GENOMIC DNA]</scope>
    <source>
        <strain evidence="6">MPipKuh1</strain>
        <tissue evidence="6">Flight muscle</tissue>
    </source>
</reference>
<dbReference type="Pfam" id="PF25332">
    <property type="entry name" value="C2_PACS_N"/>
    <property type="match status" value="1"/>
</dbReference>
<dbReference type="InterPro" id="IPR057541">
    <property type="entry name" value="PACS1/2_N"/>
</dbReference>
<dbReference type="InterPro" id="IPR019381">
    <property type="entry name" value="PACS1/2_C"/>
</dbReference>
<evidence type="ECO:0000259" key="5">
    <source>
        <dbReference type="Pfam" id="PF25332"/>
    </source>
</evidence>
<dbReference type="GO" id="GO:0044325">
    <property type="term" value="F:transmembrane transporter binding"/>
    <property type="evidence" value="ECO:0007669"/>
    <property type="project" value="TreeGrafter"/>
</dbReference>
<evidence type="ECO:0000313" key="7">
    <source>
        <dbReference type="Proteomes" id="UP000558488"/>
    </source>
</evidence>
<keyword evidence="4" id="KW-0732">Signal</keyword>
<dbReference type="PANTHER" id="PTHR13280:SF17">
    <property type="entry name" value="KRUEPPEL TARGET AT 95D, ISOFORM A"/>
    <property type="match status" value="1"/>
</dbReference>
<feature type="region of interest" description="Disordered" evidence="3">
    <location>
        <begin position="192"/>
        <end position="219"/>
    </location>
</feature>
<comment type="caution">
    <text evidence="6">The sequence shown here is derived from an EMBL/GenBank/DDBJ whole genome shotgun (WGS) entry which is preliminary data.</text>
</comment>
<dbReference type="PANTHER" id="PTHR13280">
    <property type="entry name" value="PHOSPHOFURIN ACIDIC CLUSTER SORTING PROTEIN"/>
    <property type="match status" value="1"/>
</dbReference>
<dbReference type="EMBL" id="JACAGB010000039">
    <property type="protein sequence ID" value="KAF6289634.1"/>
    <property type="molecule type" value="Genomic_DNA"/>
</dbReference>
<gene>
    <name evidence="6" type="ORF">mPipKuh1_009799</name>
</gene>
<evidence type="ECO:0000313" key="6">
    <source>
        <dbReference type="EMBL" id="KAF6289634.1"/>
    </source>
</evidence>
<feature type="domain" description="Phosphofurin acidic cluster sorting protein 1/2 N-terminal C2" evidence="5">
    <location>
        <begin position="9"/>
        <end position="168"/>
    </location>
</feature>
<evidence type="ECO:0000256" key="1">
    <source>
        <dbReference type="ARBA" id="ARBA00008590"/>
    </source>
</evidence>
<evidence type="ECO:0000256" key="2">
    <source>
        <dbReference type="ARBA" id="ARBA00022553"/>
    </source>
</evidence>
<proteinExistence type="inferred from homology"/>
<name>A0A7J7SMW1_PIPKU</name>
<evidence type="ECO:0000256" key="4">
    <source>
        <dbReference type="SAM" id="SignalP"/>
    </source>
</evidence>